<protein>
    <submittedName>
        <fullName evidence="1">Uncharacterized protein</fullName>
    </submittedName>
</protein>
<proteinExistence type="predicted"/>
<evidence type="ECO:0000313" key="2">
    <source>
        <dbReference type="Proteomes" id="UP000274224"/>
    </source>
</evidence>
<reference evidence="1 2" key="1">
    <citation type="submission" date="2018-09" db="EMBL/GenBank/DDBJ databases">
        <authorList>
            <person name="Bringhurst R.M."/>
        </authorList>
    </citation>
    <scope>NUCLEOTIDE SEQUENCE [LARGE SCALE GENOMIC DNA]</scope>
</reference>
<dbReference type="Proteomes" id="UP000274224">
    <property type="component" value="Segment"/>
</dbReference>
<name>A0A3G3MCV0_9CAUD</name>
<evidence type="ECO:0000313" key="1">
    <source>
        <dbReference type="EMBL" id="AYR04039.1"/>
    </source>
</evidence>
<dbReference type="EMBL" id="MH992122">
    <property type="protein sequence ID" value="AYR04039.1"/>
    <property type="molecule type" value="Genomic_DNA"/>
</dbReference>
<organism evidence="1 2">
    <name type="scientific">Escherichia phage OLB35</name>
    <dbReference type="NCBI Taxonomy" id="2448911"/>
    <lineage>
        <taxon>Viruses</taxon>
        <taxon>Duplodnaviria</taxon>
        <taxon>Heunggongvirae</taxon>
        <taxon>Uroviricota</taxon>
        <taxon>Caudoviricetes</taxon>
        <taxon>Pantevenvirales</taxon>
        <taxon>Straboviridae</taxon>
        <taxon>Tevenvirinae</taxon>
        <taxon>Mosigvirus</taxon>
        <taxon>Mosigvirus utam</taxon>
    </lineage>
</organism>
<sequence>MLMPGWYPAIPGYHHDDVPRRDIPVGQHFITAGQPDYDNPRYLSEHILGLVNADVCPTHFATGTAEFSQIPDGELIYRQWHKEVLEKIEKGELEKWEAPDRTLLQFDWQTWHTGSRAISNGWRWFGRVSRNTDRVKKITNEIRVNAQVYLEFPMEGW</sequence>
<accession>A0A3G3MCV0</accession>